<feature type="transmembrane region" description="Helical" evidence="3">
    <location>
        <begin position="119"/>
        <end position="144"/>
    </location>
</feature>
<protein>
    <submittedName>
        <fullName evidence="5">G_PROTEIN_RECEP_F1_2 domain-containing protein</fullName>
    </submittedName>
</protein>
<dbReference type="Proteomes" id="UP000025227">
    <property type="component" value="Unplaced"/>
</dbReference>
<reference evidence="5" key="1">
    <citation type="submission" date="2020-12" db="UniProtKB">
        <authorList>
            <consortium name="WormBaseParasite"/>
        </authorList>
    </citation>
    <scope>IDENTIFICATION</scope>
    <source>
        <strain evidence="5">MHco3</strain>
    </source>
</reference>
<feature type="region of interest" description="Disordered" evidence="2">
    <location>
        <begin position="317"/>
        <end position="377"/>
    </location>
</feature>
<evidence type="ECO:0000256" key="2">
    <source>
        <dbReference type="SAM" id="MobiDB-lite"/>
    </source>
</evidence>
<feature type="coiled-coil region" evidence="1">
    <location>
        <begin position="252"/>
        <end position="281"/>
    </location>
</feature>
<keyword evidence="3" id="KW-0472">Membrane</keyword>
<keyword evidence="1" id="KW-0175">Coiled coil</keyword>
<dbReference type="OMA" id="NSKWRYR"/>
<keyword evidence="3" id="KW-1133">Transmembrane helix</keyword>
<evidence type="ECO:0000313" key="5">
    <source>
        <dbReference type="WBParaSite" id="HCON_00068830-00001"/>
    </source>
</evidence>
<feature type="compositionally biased region" description="Basic residues" evidence="2">
    <location>
        <begin position="338"/>
        <end position="355"/>
    </location>
</feature>
<dbReference type="AlphaFoldDB" id="A0A7I4YBF1"/>
<dbReference type="WBParaSite" id="HCON_00068830-00001">
    <property type="protein sequence ID" value="HCON_00068830-00001"/>
    <property type="gene ID" value="HCON_00068830"/>
</dbReference>
<evidence type="ECO:0000313" key="4">
    <source>
        <dbReference type="Proteomes" id="UP000025227"/>
    </source>
</evidence>
<proteinExistence type="predicted"/>
<feature type="transmembrane region" description="Helical" evidence="3">
    <location>
        <begin position="194"/>
        <end position="222"/>
    </location>
</feature>
<sequence>MAGPTCQHTVSNVRETYDKLKSECKEIWIDLDDRAQMQFVWPVNTPLEVHELVGPERFDASSPKYQMPFFWTNVGVPATPSWAMIVCLIECGFGLFGYTLNVFHFLINLFNCDDTRLPWFVFFVTIGQYSIFYSFKVLFVVAILERRSRLLRIQLIFQYTTCVFLLLDAAFALASDFGGYNEENIYCQKDPPLIRIVAVTSLIFLFVQLYLRAMTVPVYHFLMDKRRFRKVLISAKTRYRKRVYFSYCSMMHEDLKKESEKKRTEREKETIREKQEKAFKRLQQKHNVTTIVIDSSPPIPQRPISIRSPLIPIPNPLPSNGSVAKLSPDPPNTPVMLGKRKPVPGPKRPAKRRKHFNEESNEEIPLIPRPSFRKKKKPAVKVMLEVDRETVRVLLKNKLRNGHLPESGCR</sequence>
<evidence type="ECO:0000256" key="1">
    <source>
        <dbReference type="SAM" id="Coils"/>
    </source>
</evidence>
<accession>A0A7I4YBF1</accession>
<name>A0A7I4YBF1_HAECO</name>
<feature type="transmembrane region" description="Helical" evidence="3">
    <location>
        <begin position="156"/>
        <end position="174"/>
    </location>
</feature>
<keyword evidence="4" id="KW-1185">Reference proteome</keyword>
<dbReference type="OrthoDB" id="5869943at2759"/>
<organism evidence="4 5">
    <name type="scientific">Haemonchus contortus</name>
    <name type="common">Barber pole worm</name>
    <dbReference type="NCBI Taxonomy" id="6289"/>
    <lineage>
        <taxon>Eukaryota</taxon>
        <taxon>Metazoa</taxon>
        <taxon>Ecdysozoa</taxon>
        <taxon>Nematoda</taxon>
        <taxon>Chromadorea</taxon>
        <taxon>Rhabditida</taxon>
        <taxon>Rhabditina</taxon>
        <taxon>Rhabditomorpha</taxon>
        <taxon>Strongyloidea</taxon>
        <taxon>Trichostrongylidae</taxon>
        <taxon>Haemonchus</taxon>
    </lineage>
</organism>
<keyword evidence="3" id="KW-0812">Transmembrane</keyword>
<feature type="transmembrane region" description="Helical" evidence="3">
    <location>
        <begin position="82"/>
        <end position="107"/>
    </location>
</feature>
<evidence type="ECO:0000256" key="3">
    <source>
        <dbReference type="SAM" id="Phobius"/>
    </source>
</evidence>